<dbReference type="Proteomes" id="UP000053558">
    <property type="component" value="Unassembled WGS sequence"/>
</dbReference>
<accession>A0A5M3MXZ8</accession>
<evidence type="ECO:0000256" key="1">
    <source>
        <dbReference type="SAM" id="Phobius"/>
    </source>
</evidence>
<feature type="transmembrane region" description="Helical" evidence="1">
    <location>
        <begin position="158"/>
        <end position="179"/>
    </location>
</feature>
<protein>
    <submittedName>
        <fullName evidence="2">Uncharacterized protein</fullName>
    </submittedName>
</protein>
<gene>
    <name evidence="2" type="ORF">CONPUDRAFT_70593</name>
</gene>
<dbReference type="AlphaFoldDB" id="A0A5M3MXZ8"/>
<feature type="transmembrane region" description="Helical" evidence="1">
    <location>
        <begin position="116"/>
        <end position="137"/>
    </location>
</feature>
<keyword evidence="1" id="KW-1133">Transmembrane helix</keyword>
<evidence type="ECO:0000313" key="2">
    <source>
        <dbReference type="EMBL" id="EIW83605.1"/>
    </source>
</evidence>
<dbReference type="KEGG" id="cput:CONPUDRAFT_70593"/>
<dbReference type="GeneID" id="19208834"/>
<comment type="caution">
    <text evidence="2">The sequence shown here is derived from an EMBL/GenBank/DDBJ whole genome shotgun (WGS) entry which is preliminary data.</text>
</comment>
<reference evidence="3" key="1">
    <citation type="journal article" date="2012" name="Science">
        <title>The Paleozoic origin of enzymatic lignin decomposition reconstructed from 31 fungal genomes.</title>
        <authorList>
            <person name="Floudas D."/>
            <person name="Binder M."/>
            <person name="Riley R."/>
            <person name="Barry K."/>
            <person name="Blanchette R.A."/>
            <person name="Henrissat B."/>
            <person name="Martinez A.T."/>
            <person name="Otillar R."/>
            <person name="Spatafora J.W."/>
            <person name="Yadav J.S."/>
            <person name="Aerts A."/>
            <person name="Benoit I."/>
            <person name="Boyd A."/>
            <person name="Carlson A."/>
            <person name="Copeland A."/>
            <person name="Coutinho P.M."/>
            <person name="de Vries R.P."/>
            <person name="Ferreira P."/>
            <person name="Findley K."/>
            <person name="Foster B."/>
            <person name="Gaskell J."/>
            <person name="Glotzer D."/>
            <person name="Gorecki P."/>
            <person name="Heitman J."/>
            <person name="Hesse C."/>
            <person name="Hori C."/>
            <person name="Igarashi K."/>
            <person name="Jurgens J.A."/>
            <person name="Kallen N."/>
            <person name="Kersten P."/>
            <person name="Kohler A."/>
            <person name="Kuees U."/>
            <person name="Kumar T.K.A."/>
            <person name="Kuo A."/>
            <person name="LaButti K."/>
            <person name="Larrondo L.F."/>
            <person name="Lindquist E."/>
            <person name="Ling A."/>
            <person name="Lombard V."/>
            <person name="Lucas S."/>
            <person name="Lundell T."/>
            <person name="Martin R."/>
            <person name="McLaughlin D.J."/>
            <person name="Morgenstern I."/>
            <person name="Morin E."/>
            <person name="Murat C."/>
            <person name="Nagy L.G."/>
            <person name="Nolan M."/>
            <person name="Ohm R.A."/>
            <person name="Patyshakuliyeva A."/>
            <person name="Rokas A."/>
            <person name="Ruiz-Duenas F.J."/>
            <person name="Sabat G."/>
            <person name="Salamov A."/>
            <person name="Samejima M."/>
            <person name="Schmutz J."/>
            <person name="Slot J.C."/>
            <person name="St John F."/>
            <person name="Stenlid J."/>
            <person name="Sun H."/>
            <person name="Sun S."/>
            <person name="Syed K."/>
            <person name="Tsang A."/>
            <person name="Wiebenga A."/>
            <person name="Young D."/>
            <person name="Pisabarro A."/>
            <person name="Eastwood D.C."/>
            <person name="Martin F."/>
            <person name="Cullen D."/>
            <person name="Grigoriev I.V."/>
            <person name="Hibbett D.S."/>
        </authorList>
    </citation>
    <scope>NUCLEOTIDE SEQUENCE [LARGE SCALE GENOMIC DNA]</scope>
    <source>
        <strain evidence="3">RWD-64-598 SS2</strain>
    </source>
</reference>
<keyword evidence="1" id="KW-0812">Transmembrane</keyword>
<sequence length="235" mass="26387">MAEIMEIAYGLQTSNMVFVWSRTYDGYALGKIIYIFTRYSPFFGMPLTLLGTSNIFRPRFMRLKTIKLFRPFKSPSRKVGLAIVIVILVLFLPSTPFAPSPIPEITGCFKTGVPHVISGIFILLMACEASLLSISFAHILKTTPLERPKLLQAVVREGIIYSLWMLSLSTANVLVIYLAQDAFADLLTTYQCVFHTILASHLHLHLNRYNNSILHPESTAQVSDIAFRDGNEVTV</sequence>
<proteinExistence type="predicted"/>
<feature type="transmembrane region" description="Helical" evidence="1">
    <location>
        <begin position="77"/>
        <end position="96"/>
    </location>
</feature>
<evidence type="ECO:0000313" key="3">
    <source>
        <dbReference type="Proteomes" id="UP000053558"/>
    </source>
</evidence>
<dbReference type="OrthoDB" id="2958007at2759"/>
<feature type="transmembrane region" description="Helical" evidence="1">
    <location>
        <begin position="32"/>
        <end position="56"/>
    </location>
</feature>
<keyword evidence="3" id="KW-1185">Reference proteome</keyword>
<name>A0A5M3MXZ8_CONPW</name>
<organism evidence="2 3">
    <name type="scientific">Coniophora puteana (strain RWD-64-598)</name>
    <name type="common">Brown rot fungus</name>
    <dbReference type="NCBI Taxonomy" id="741705"/>
    <lineage>
        <taxon>Eukaryota</taxon>
        <taxon>Fungi</taxon>
        <taxon>Dikarya</taxon>
        <taxon>Basidiomycota</taxon>
        <taxon>Agaricomycotina</taxon>
        <taxon>Agaricomycetes</taxon>
        <taxon>Agaricomycetidae</taxon>
        <taxon>Boletales</taxon>
        <taxon>Coniophorineae</taxon>
        <taxon>Coniophoraceae</taxon>
        <taxon>Coniophora</taxon>
    </lineage>
</organism>
<dbReference type="EMBL" id="JH711575">
    <property type="protein sequence ID" value="EIW83605.1"/>
    <property type="molecule type" value="Genomic_DNA"/>
</dbReference>
<keyword evidence="1" id="KW-0472">Membrane</keyword>
<dbReference type="RefSeq" id="XP_007765370.1">
    <property type="nucleotide sequence ID" value="XM_007767180.1"/>
</dbReference>